<organism evidence="3 4">
    <name type="scientific">Henriciella mobilis</name>
    <dbReference type="NCBI Taxonomy" id="2305467"/>
    <lineage>
        <taxon>Bacteria</taxon>
        <taxon>Pseudomonadati</taxon>
        <taxon>Pseudomonadota</taxon>
        <taxon>Alphaproteobacteria</taxon>
        <taxon>Hyphomonadales</taxon>
        <taxon>Hyphomonadaceae</taxon>
        <taxon>Henriciella</taxon>
    </lineage>
</organism>
<dbReference type="Gene3D" id="3.20.20.140">
    <property type="entry name" value="Metal-dependent hydrolases"/>
    <property type="match status" value="1"/>
</dbReference>
<dbReference type="InterPro" id="IPR050378">
    <property type="entry name" value="Metallo-dep_Hydrolases_sf"/>
</dbReference>
<feature type="domain" description="Amidohydrolase 3" evidence="2">
    <location>
        <begin position="44"/>
        <end position="550"/>
    </location>
</feature>
<proteinExistence type="predicted"/>
<dbReference type="InterPro" id="IPR011059">
    <property type="entry name" value="Metal-dep_hydrolase_composite"/>
</dbReference>
<evidence type="ECO:0000313" key="4">
    <source>
        <dbReference type="Proteomes" id="UP000266385"/>
    </source>
</evidence>
<dbReference type="GO" id="GO:0005829">
    <property type="term" value="C:cytosol"/>
    <property type="evidence" value="ECO:0007669"/>
    <property type="project" value="TreeGrafter"/>
</dbReference>
<dbReference type="InterPro" id="IPR032466">
    <property type="entry name" value="Metal_Hydrolase"/>
</dbReference>
<dbReference type="SUPFAM" id="SSF51338">
    <property type="entry name" value="Composite domain of metallo-dependent hydrolases"/>
    <property type="match status" value="1"/>
</dbReference>
<dbReference type="GO" id="GO:0016812">
    <property type="term" value="F:hydrolase activity, acting on carbon-nitrogen (but not peptide) bonds, in cyclic amides"/>
    <property type="evidence" value="ECO:0007669"/>
    <property type="project" value="TreeGrafter"/>
</dbReference>
<sequence>MSHDLIIRNGFVADGTGEPGREADIAIDNGRIAHVGKVPGKGLQEIDAKGQLVTPGFVDVHTHYDGQVTWGDTLTPSSIHGVTTAVMGNCGVGFAPCKPEDHDRLIRLMEGVEDIPFPVLSTGLPWDWESFPDYLNSLTRKRFDIDFAAQLPHAALRVFVMGERGANREEATETEIAQMARLAKEAVEAGALGFSTSRTLNHRTSDGQPTPTLTASESELTGIAMALKEAGKGVLQFVSDFDDPKKEAAMLRRIVEASGRPLSVSLAQSDRAPEGWRVLLASIEQAVEEGLPMRAQVCGRPVGVLLGLELTMNPFTAHPVFQEIKDKPLAEKVAALRDPDFRARLLASRPDPDNPFVKSLLRQFGKLFTLDAVPDYEPTADRTVEAIAKARGVSNEEAALDILLEDDGHGMLYLPFLNYAQGSLDPSYEMLKSPATIPGLSDGGAHVGMICDGSLPTSMLTHWTRDRTRGDRFPVEWIVKRQTADTAHWVGLNDRGLIVPSYRADLNVIDYDRLTLHRPEILHDLPAGGRRLMQRASGYTATIVAGEIIYRDGDPTGAKPGQLVRGAQHSPEISRIAAE</sequence>
<accession>A0A399REM9</accession>
<evidence type="ECO:0000259" key="2">
    <source>
        <dbReference type="Pfam" id="PF07969"/>
    </source>
</evidence>
<dbReference type="EMBL" id="QWFX01000006">
    <property type="protein sequence ID" value="RIJ30026.1"/>
    <property type="molecule type" value="Genomic_DNA"/>
</dbReference>
<dbReference type="RefSeq" id="WP_119375345.1">
    <property type="nucleotide sequence ID" value="NZ_QWFX01000006.1"/>
</dbReference>
<reference evidence="3 4" key="1">
    <citation type="submission" date="2018-08" db="EMBL/GenBank/DDBJ databases">
        <title>Henriciella mobilis sp. nov., isolated from seawater.</title>
        <authorList>
            <person name="Cheng H."/>
            <person name="Wu Y.-H."/>
            <person name="Xu X.-W."/>
            <person name="Guo L.-L."/>
        </authorList>
    </citation>
    <scope>NUCLEOTIDE SEQUENCE [LARGE SCALE GENOMIC DNA]</scope>
    <source>
        <strain evidence="3 4">JN25</strain>
    </source>
</reference>
<evidence type="ECO:0000313" key="3">
    <source>
        <dbReference type="EMBL" id="RIJ30026.1"/>
    </source>
</evidence>
<comment type="caution">
    <text evidence="3">The sequence shown here is derived from an EMBL/GenBank/DDBJ whole genome shotgun (WGS) entry which is preliminary data.</text>
</comment>
<name>A0A399REM9_9PROT</name>
<dbReference type="CDD" id="cd01297">
    <property type="entry name" value="D-aminoacylase"/>
    <property type="match status" value="1"/>
</dbReference>
<gene>
    <name evidence="3" type="ORF">D1223_05040</name>
</gene>
<dbReference type="InterPro" id="IPR013108">
    <property type="entry name" value="Amidohydro_3"/>
</dbReference>
<dbReference type="Pfam" id="PF07969">
    <property type="entry name" value="Amidohydro_3"/>
    <property type="match status" value="1"/>
</dbReference>
<keyword evidence="4" id="KW-1185">Reference proteome</keyword>
<dbReference type="SUPFAM" id="SSF51556">
    <property type="entry name" value="Metallo-dependent hydrolases"/>
    <property type="match status" value="1"/>
</dbReference>
<dbReference type="PANTHER" id="PTHR11647:SF1">
    <property type="entry name" value="COLLAPSIN RESPONSE MEDIATOR PROTEIN"/>
    <property type="match status" value="1"/>
</dbReference>
<dbReference type="OrthoDB" id="9815027at2"/>
<dbReference type="Proteomes" id="UP000266385">
    <property type="component" value="Unassembled WGS sequence"/>
</dbReference>
<evidence type="ECO:0000256" key="1">
    <source>
        <dbReference type="SAM" id="MobiDB-lite"/>
    </source>
</evidence>
<dbReference type="PANTHER" id="PTHR11647">
    <property type="entry name" value="HYDRANTOINASE/DIHYDROPYRIMIDINASE FAMILY MEMBER"/>
    <property type="match status" value="1"/>
</dbReference>
<dbReference type="AlphaFoldDB" id="A0A399REM9"/>
<protein>
    <submittedName>
        <fullName evidence="3">D-aminoacylase</fullName>
    </submittedName>
</protein>
<feature type="region of interest" description="Disordered" evidence="1">
    <location>
        <begin position="559"/>
        <end position="579"/>
    </location>
</feature>